<dbReference type="Pfam" id="PF00015">
    <property type="entry name" value="MCPsignal"/>
    <property type="match status" value="1"/>
</dbReference>
<dbReference type="Gene3D" id="1.10.8.500">
    <property type="entry name" value="HAMP domain in histidine kinase"/>
    <property type="match status" value="1"/>
</dbReference>
<keyword evidence="11" id="KW-1185">Reference proteome</keyword>
<dbReference type="InterPro" id="IPR007892">
    <property type="entry name" value="CHASE4"/>
</dbReference>
<comment type="similarity">
    <text evidence="5">Belongs to the methyl-accepting chemotaxis (MCP) protein family.</text>
</comment>
<organism evidence="10 11">
    <name type="scientific">Paenibacillus contaminans</name>
    <dbReference type="NCBI Taxonomy" id="450362"/>
    <lineage>
        <taxon>Bacteria</taxon>
        <taxon>Bacillati</taxon>
        <taxon>Bacillota</taxon>
        <taxon>Bacilli</taxon>
        <taxon>Bacillales</taxon>
        <taxon>Paenibacillaceae</taxon>
        <taxon>Paenibacillus</taxon>
    </lineage>
</organism>
<evidence type="ECO:0000256" key="3">
    <source>
        <dbReference type="ARBA" id="ARBA00023136"/>
    </source>
</evidence>
<evidence type="ECO:0000256" key="4">
    <source>
        <dbReference type="ARBA" id="ARBA00023224"/>
    </source>
</evidence>
<dbReference type="PANTHER" id="PTHR32089">
    <property type="entry name" value="METHYL-ACCEPTING CHEMOTAXIS PROTEIN MCPB"/>
    <property type="match status" value="1"/>
</dbReference>
<comment type="subcellular location">
    <subcellularLocation>
        <location evidence="1">Cell membrane</location>
    </subcellularLocation>
</comment>
<evidence type="ECO:0000256" key="1">
    <source>
        <dbReference type="ARBA" id="ARBA00004236"/>
    </source>
</evidence>
<evidence type="ECO:0000313" key="11">
    <source>
        <dbReference type="Proteomes" id="UP000250369"/>
    </source>
</evidence>
<evidence type="ECO:0000256" key="5">
    <source>
        <dbReference type="ARBA" id="ARBA00029447"/>
    </source>
</evidence>
<proteinExistence type="inferred from homology"/>
<dbReference type="PROSITE" id="PS50111">
    <property type="entry name" value="CHEMOTAXIS_TRANSDUC_2"/>
    <property type="match status" value="1"/>
</dbReference>
<dbReference type="Gene3D" id="1.10.287.950">
    <property type="entry name" value="Methyl-accepting chemotaxis protein"/>
    <property type="match status" value="1"/>
</dbReference>
<keyword evidence="7" id="KW-1133">Transmembrane helix</keyword>
<name>A0A329LNA2_9BACL</name>
<reference evidence="10 11" key="1">
    <citation type="journal article" date="2009" name="Int. J. Syst. Evol. Microbiol.">
        <title>Paenibacillus contaminans sp. nov., isolated from a contaminated laboratory plate.</title>
        <authorList>
            <person name="Chou J.H."/>
            <person name="Lee J.H."/>
            <person name="Lin M.C."/>
            <person name="Chang P.S."/>
            <person name="Arun A.B."/>
            <person name="Young C.C."/>
            <person name="Chen W.M."/>
        </authorList>
    </citation>
    <scope>NUCLEOTIDE SEQUENCE [LARGE SCALE GENOMIC DNA]</scope>
    <source>
        <strain evidence="10 11">CKOBP-6</strain>
    </source>
</reference>
<dbReference type="InterPro" id="IPR004089">
    <property type="entry name" value="MCPsignal_dom"/>
</dbReference>
<keyword evidence="2" id="KW-1003">Cell membrane</keyword>
<keyword evidence="7" id="KW-0812">Transmembrane</keyword>
<dbReference type="Pfam" id="PF05228">
    <property type="entry name" value="CHASE4"/>
    <property type="match status" value="1"/>
</dbReference>
<dbReference type="SUPFAM" id="SSF58104">
    <property type="entry name" value="Methyl-accepting chemotaxis protein (MCP) signaling domain"/>
    <property type="match status" value="1"/>
</dbReference>
<dbReference type="GO" id="GO:0007165">
    <property type="term" value="P:signal transduction"/>
    <property type="evidence" value="ECO:0007669"/>
    <property type="project" value="UniProtKB-KW"/>
</dbReference>
<dbReference type="PROSITE" id="PS50885">
    <property type="entry name" value="HAMP"/>
    <property type="match status" value="1"/>
</dbReference>
<feature type="domain" description="HAMP" evidence="9">
    <location>
        <begin position="356"/>
        <end position="411"/>
    </location>
</feature>
<evidence type="ECO:0000256" key="2">
    <source>
        <dbReference type="ARBA" id="ARBA00022475"/>
    </source>
</evidence>
<evidence type="ECO:0008006" key="12">
    <source>
        <dbReference type="Google" id="ProtNLM"/>
    </source>
</evidence>
<dbReference type="InterPro" id="IPR003660">
    <property type="entry name" value="HAMP_dom"/>
</dbReference>
<evidence type="ECO:0000259" key="9">
    <source>
        <dbReference type="PROSITE" id="PS50885"/>
    </source>
</evidence>
<evidence type="ECO:0000256" key="7">
    <source>
        <dbReference type="SAM" id="Phobius"/>
    </source>
</evidence>
<accession>A0A329LNA2</accession>
<sequence>MFGIPGKGTCSLRMLSKPLRKQLGRRNHLSLYFVLSFHRFPIRTSSYNRGVCRMGRSRFFSLRIQIVLLLIVLLGLPMTVIGYTYYTSMMSSLETIERDHAYDASAAAHKLTDKIGKSLLDSVITNAHWEDFWNAVEQKDLVWIEKNVNVSNSVIPNVHFTSTIGLDGTVITQSGDVPEFTGKLAYPEILERLGKEDVFSGFVQTAQGIAVLGVAKVTDETENAKPNSLLVFGRFPDKEALADIKETLHADLALLPAKGAPLGTRDDVESLLRAHLAKAENDSEYRYFQSRSLNGERLAEVVSPFPDINGKPLGVMYVGSPSDTSERVSNQIDKLSLIVGGVLLLLVILLAVFFQRRVLSPLLHFSGIVGKMASGDLTGHINEAQARRNDEIGLIAVSLQAMIRQYKSIVAQIRETTDQVAASAGMLANSADTTAQGSQRIVLEMQATADGAAEQTSGAEQGARSMQELSKGIYQVSEHSSRVADVSRQAAKDAEAGNALLGETCRQMASIGEAVAHSSNVVKRLAGHSEEIGSIVEMIAKIAAQTNILALNANIEAARAGEHGKGFAVVAAEVRKLAGQSEEAAGRIEELVANIKADTVDAMEAIEKGAHEASDGAASIRRADEAFQTIYEAVCRISADMQDVSAVSEEMSASSEQLTATVEETAAIAKRSAERTDEIVAITEDQLSAMKGVSESLDSLNRLAQNLKQAVTVFRIDGKE</sequence>
<dbReference type="EMBL" id="QMFB01000050">
    <property type="protein sequence ID" value="RAV09384.1"/>
    <property type="molecule type" value="Genomic_DNA"/>
</dbReference>
<evidence type="ECO:0000313" key="10">
    <source>
        <dbReference type="EMBL" id="RAV09384.1"/>
    </source>
</evidence>
<evidence type="ECO:0000259" key="8">
    <source>
        <dbReference type="PROSITE" id="PS50111"/>
    </source>
</evidence>
<keyword evidence="3 7" id="KW-0472">Membrane</keyword>
<dbReference type="Proteomes" id="UP000250369">
    <property type="component" value="Unassembled WGS sequence"/>
</dbReference>
<feature type="domain" description="Methyl-accepting transducer" evidence="8">
    <location>
        <begin position="430"/>
        <end position="666"/>
    </location>
</feature>
<feature type="transmembrane region" description="Helical" evidence="7">
    <location>
        <begin position="335"/>
        <end position="354"/>
    </location>
</feature>
<gene>
    <name evidence="10" type="ORF">DQG23_39475</name>
</gene>
<evidence type="ECO:0000256" key="6">
    <source>
        <dbReference type="PROSITE-ProRule" id="PRU00284"/>
    </source>
</evidence>
<keyword evidence="4 6" id="KW-0807">Transducer</keyword>
<dbReference type="PANTHER" id="PTHR32089:SF112">
    <property type="entry name" value="LYSOZYME-LIKE PROTEIN-RELATED"/>
    <property type="match status" value="1"/>
</dbReference>
<dbReference type="GO" id="GO:0005886">
    <property type="term" value="C:plasma membrane"/>
    <property type="evidence" value="ECO:0007669"/>
    <property type="project" value="UniProtKB-SubCell"/>
</dbReference>
<dbReference type="SMART" id="SM00304">
    <property type="entry name" value="HAMP"/>
    <property type="match status" value="1"/>
</dbReference>
<dbReference type="SMART" id="SM00283">
    <property type="entry name" value="MA"/>
    <property type="match status" value="1"/>
</dbReference>
<dbReference type="CDD" id="cd06225">
    <property type="entry name" value="HAMP"/>
    <property type="match status" value="1"/>
</dbReference>
<feature type="transmembrane region" description="Helical" evidence="7">
    <location>
        <begin position="66"/>
        <end position="86"/>
    </location>
</feature>
<protein>
    <recommendedName>
        <fullName evidence="12">Methyl-accepting chemotaxis protein</fullName>
    </recommendedName>
</protein>
<dbReference type="AlphaFoldDB" id="A0A329LNA2"/>
<comment type="caution">
    <text evidence="10">The sequence shown here is derived from an EMBL/GenBank/DDBJ whole genome shotgun (WGS) entry which is preliminary data.</text>
</comment>
<dbReference type="CDD" id="cd11386">
    <property type="entry name" value="MCP_signal"/>
    <property type="match status" value="1"/>
</dbReference>